<accession>A0A382GLT5</accession>
<feature type="transmembrane region" description="Helical" evidence="1">
    <location>
        <begin position="135"/>
        <end position="153"/>
    </location>
</feature>
<evidence type="ECO:0000313" key="2">
    <source>
        <dbReference type="EMBL" id="SVB76106.1"/>
    </source>
</evidence>
<dbReference type="EMBL" id="UINC01056275">
    <property type="protein sequence ID" value="SVB76106.1"/>
    <property type="molecule type" value="Genomic_DNA"/>
</dbReference>
<dbReference type="AlphaFoldDB" id="A0A382GLT5"/>
<protein>
    <submittedName>
        <fullName evidence="2">Uncharacterized protein</fullName>
    </submittedName>
</protein>
<feature type="transmembrane region" description="Helical" evidence="1">
    <location>
        <begin position="97"/>
        <end position="114"/>
    </location>
</feature>
<proteinExistence type="predicted"/>
<name>A0A382GLT5_9ZZZZ</name>
<gene>
    <name evidence="2" type="ORF">METZ01_LOCUS228960</name>
</gene>
<keyword evidence="1" id="KW-0812">Transmembrane</keyword>
<feature type="non-terminal residue" evidence="2">
    <location>
        <position position="1"/>
    </location>
</feature>
<organism evidence="2">
    <name type="scientific">marine metagenome</name>
    <dbReference type="NCBI Taxonomy" id="408172"/>
    <lineage>
        <taxon>unclassified sequences</taxon>
        <taxon>metagenomes</taxon>
        <taxon>ecological metagenomes</taxon>
    </lineage>
</organism>
<sequence length="178" mass="20952">VKYKDFVKPSNKYFLVLTSILFLLAISLSKVSFLLILGFIYSYIFLRFKYYNNLYHTFTMAGFAAVFVFVFYLIIYTETFLMNEAQINSTDSSLPKYLIYLFPSIFFIVFKLLSEKDLSLESLYTKVKSGSLIEVEILVALAFVLFIVPVQYFKGFQLYLAYILIMSQLHIFELKNYR</sequence>
<keyword evidence="1" id="KW-0472">Membrane</keyword>
<feature type="transmembrane region" description="Helical" evidence="1">
    <location>
        <begin position="58"/>
        <end position="77"/>
    </location>
</feature>
<feature type="transmembrane region" description="Helical" evidence="1">
    <location>
        <begin position="159"/>
        <end position="177"/>
    </location>
</feature>
<reference evidence="2" key="1">
    <citation type="submission" date="2018-05" db="EMBL/GenBank/DDBJ databases">
        <authorList>
            <person name="Lanie J.A."/>
            <person name="Ng W.-L."/>
            <person name="Kazmierczak K.M."/>
            <person name="Andrzejewski T.M."/>
            <person name="Davidsen T.M."/>
            <person name="Wayne K.J."/>
            <person name="Tettelin H."/>
            <person name="Glass J.I."/>
            <person name="Rusch D."/>
            <person name="Podicherti R."/>
            <person name="Tsui H.-C.T."/>
            <person name="Winkler M.E."/>
        </authorList>
    </citation>
    <scope>NUCLEOTIDE SEQUENCE</scope>
</reference>
<keyword evidence="1" id="KW-1133">Transmembrane helix</keyword>
<evidence type="ECO:0000256" key="1">
    <source>
        <dbReference type="SAM" id="Phobius"/>
    </source>
</evidence>
<feature type="transmembrane region" description="Helical" evidence="1">
    <location>
        <begin position="13"/>
        <end position="46"/>
    </location>
</feature>